<evidence type="ECO:0000256" key="5">
    <source>
        <dbReference type="ARBA" id="ARBA00022499"/>
    </source>
</evidence>
<keyword evidence="7" id="KW-0399">Innate immunity</keyword>
<dbReference type="SUPFAM" id="SSF52540">
    <property type="entry name" value="P-loop containing nucleoside triphosphate hydrolases"/>
    <property type="match status" value="2"/>
</dbReference>
<dbReference type="PANTHER" id="PTHR14074:SF16">
    <property type="entry name" value="ANTIVIRAL INNATE IMMUNE RESPONSE RECEPTOR RIG-I"/>
    <property type="match status" value="1"/>
</dbReference>
<feature type="domain" description="Helicase C-terminal" evidence="22">
    <location>
        <begin position="881"/>
        <end position="1055"/>
    </location>
</feature>
<proteinExistence type="inferred from homology"/>
<dbReference type="InterPro" id="IPR038557">
    <property type="entry name" value="RLR_C_sf"/>
</dbReference>
<keyword evidence="13" id="KW-0862">Zinc</keyword>
<accession>A0A8W8IPH7</accession>
<feature type="region of interest" description="Disordered" evidence="20">
    <location>
        <begin position="311"/>
        <end position="355"/>
    </location>
</feature>
<evidence type="ECO:0000256" key="17">
    <source>
        <dbReference type="ARBA" id="ARBA00022884"/>
    </source>
</evidence>
<keyword evidence="6" id="KW-0597">Phosphoprotein</keyword>
<feature type="region of interest" description="Disordered" evidence="20">
    <location>
        <begin position="1"/>
        <end position="67"/>
    </location>
</feature>
<evidence type="ECO:0000259" key="21">
    <source>
        <dbReference type="PROSITE" id="PS51192"/>
    </source>
</evidence>
<dbReference type="InterPro" id="IPR014001">
    <property type="entry name" value="Helicase_ATP-bd"/>
</dbReference>
<evidence type="ECO:0000256" key="9">
    <source>
        <dbReference type="ARBA" id="ARBA00022737"/>
    </source>
</evidence>
<dbReference type="AlphaFoldDB" id="A0A8W8IPH7"/>
<dbReference type="GO" id="GO:0005524">
    <property type="term" value="F:ATP binding"/>
    <property type="evidence" value="ECO:0007669"/>
    <property type="project" value="UniProtKB-KW"/>
</dbReference>
<keyword evidence="11" id="KW-0378">Hydrolase</keyword>
<dbReference type="InterPro" id="IPR011029">
    <property type="entry name" value="DEATH-like_dom_sf"/>
</dbReference>
<keyword evidence="14" id="KW-0067">ATP-binding</keyword>
<keyword evidence="16" id="KW-0391">Immunity</keyword>
<evidence type="ECO:0000256" key="3">
    <source>
        <dbReference type="ARBA" id="ARBA00012552"/>
    </source>
</evidence>
<keyword evidence="9" id="KW-0677">Repeat</keyword>
<dbReference type="Proteomes" id="UP000005408">
    <property type="component" value="Unassembled WGS sequence"/>
</dbReference>
<keyword evidence="17" id="KW-0694">RNA-binding</keyword>
<dbReference type="Gene3D" id="1.10.533.10">
    <property type="entry name" value="Death Domain, Fas"/>
    <property type="match status" value="2"/>
</dbReference>
<keyword evidence="5" id="KW-1017">Isopeptide bond</keyword>
<keyword evidence="8" id="KW-0479">Metal-binding</keyword>
<dbReference type="PROSITE" id="PS51789">
    <property type="entry name" value="RLR_CTR"/>
    <property type="match status" value="1"/>
</dbReference>
<evidence type="ECO:0000256" key="11">
    <source>
        <dbReference type="ARBA" id="ARBA00022801"/>
    </source>
</evidence>
<evidence type="ECO:0000313" key="24">
    <source>
        <dbReference type="EnsemblMetazoa" id="G15012.1:cds"/>
    </source>
</evidence>
<dbReference type="Gene3D" id="2.170.150.30">
    <property type="entry name" value="RIG-I-like receptor, C-terminal regulatory domain"/>
    <property type="match status" value="1"/>
</dbReference>
<keyword evidence="15" id="KW-0832">Ubl conjugation</keyword>
<dbReference type="Pfam" id="PF00271">
    <property type="entry name" value="Helicase_C"/>
    <property type="match status" value="1"/>
</dbReference>
<keyword evidence="4" id="KW-0963">Cytoplasm</keyword>
<dbReference type="GO" id="GO:0016787">
    <property type="term" value="F:hydrolase activity"/>
    <property type="evidence" value="ECO:0007669"/>
    <property type="project" value="UniProtKB-KW"/>
</dbReference>
<evidence type="ECO:0000256" key="15">
    <source>
        <dbReference type="ARBA" id="ARBA00022843"/>
    </source>
</evidence>
<evidence type="ECO:0000256" key="10">
    <source>
        <dbReference type="ARBA" id="ARBA00022741"/>
    </source>
</evidence>
<comment type="catalytic activity">
    <reaction evidence="19">
        <text>ATP + H2O = ADP + phosphate + H(+)</text>
        <dbReference type="Rhea" id="RHEA:13065"/>
        <dbReference type="ChEBI" id="CHEBI:15377"/>
        <dbReference type="ChEBI" id="CHEBI:15378"/>
        <dbReference type="ChEBI" id="CHEBI:30616"/>
        <dbReference type="ChEBI" id="CHEBI:43474"/>
        <dbReference type="ChEBI" id="CHEBI:456216"/>
        <dbReference type="EC" id="3.6.4.13"/>
    </reaction>
    <physiologicalReaction direction="left-to-right" evidence="19">
        <dbReference type="Rhea" id="RHEA:13066"/>
    </physiologicalReaction>
</comment>
<dbReference type="GO" id="GO:0051607">
    <property type="term" value="P:defense response to virus"/>
    <property type="evidence" value="ECO:0007669"/>
    <property type="project" value="UniProtKB-KW"/>
</dbReference>
<dbReference type="Pfam" id="PF16739">
    <property type="entry name" value="CARD_2"/>
    <property type="match status" value="2"/>
</dbReference>
<dbReference type="Gene3D" id="3.40.50.300">
    <property type="entry name" value="P-loop containing nucleotide triphosphate hydrolases"/>
    <property type="match status" value="2"/>
</dbReference>
<keyword evidence="10" id="KW-0547">Nucleotide-binding</keyword>
<evidence type="ECO:0000256" key="7">
    <source>
        <dbReference type="ARBA" id="ARBA00022588"/>
    </source>
</evidence>
<dbReference type="PROSITE" id="PS51192">
    <property type="entry name" value="HELICASE_ATP_BIND_1"/>
    <property type="match status" value="1"/>
</dbReference>
<evidence type="ECO:0000256" key="14">
    <source>
        <dbReference type="ARBA" id="ARBA00022840"/>
    </source>
</evidence>
<dbReference type="InterPro" id="IPR031964">
    <property type="entry name" value="CARD_dom"/>
</dbReference>
<dbReference type="OrthoDB" id="416741at2759"/>
<evidence type="ECO:0000256" key="18">
    <source>
        <dbReference type="ARBA" id="ARBA00023118"/>
    </source>
</evidence>
<feature type="domain" description="RLR CTR" evidence="23">
    <location>
        <begin position="1067"/>
        <end position="1196"/>
    </location>
</feature>
<comment type="similarity">
    <text evidence="2">Belongs to the helicase family. RLR subfamily.</text>
</comment>
<dbReference type="InterPro" id="IPR021673">
    <property type="entry name" value="RLR_CTR"/>
</dbReference>
<dbReference type="InterPro" id="IPR027417">
    <property type="entry name" value="P-loop_NTPase"/>
</dbReference>
<organism evidence="24 25">
    <name type="scientific">Magallana gigas</name>
    <name type="common">Pacific oyster</name>
    <name type="synonym">Crassostrea gigas</name>
    <dbReference type="NCBI Taxonomy" id="29159"/>
    <lineage>
        <taxon>Eukaryota</taxon>
        <taxon>Metazoa</taxon>
        <taxon>Spiralia</taxon>
        <taxon>Lophotrochozoa</taxon>
        <taxon>Mollusca</taxon>
        <taxon>Bivalvia</taxon>
        <taxon>Autobranchia</taxon>
        <taxon>Pteriomorphia</taxon>
        <taxon>Ostreida</taxon>
        <taxon>Ostreoidea</taxon>
        <taxon>Ostreidae</taxon>
        <taxon>Magallana</taxon>
    </lineage>
</organism>
<keyword evidence="25" id="KW-1185">Reference proteome</keyword>
<dbReference type="GO" id="GO:0003723">
    <property type="term" value="F:RNA binding"/>
    <property type="evidence" value="ECO:0007669"/>
    <property type="project" value="UniProtKB-KW"/>
</dbReference>
<protein>
    <recommendedName>
        <fullName evidence="3">RNA helicase</fullName>
        <ecNumber evidence="3">3.6.4.13</ecNumber>
    </recommendedName>
</protein>
<keyword evidence="12" id="KW-0347">Helicase</keyword>
<dbReference type="InterPro" id="IPR001650">
    <property type="entry name" value="Helicase_C-like"/>
</dbReference>
<evidence type="ECO:0000256" key="16">
    <source>
        <dbReference type="ARBA" id="ARBA00022859"/>
    </source>
</evidence>
<evidence type="ECO:0000313" key="25">
    <source>
        <dbReference type="Proteomes" id="UP000005408"/>
    </source>
</evidence>
<dbReference type="Pfam" id="PF18119">
    <property type="entry name" value="RIG-I_C"/>
    <property type="match status" value="1"/>
</dbReference>
<dbReference type="PANTHER" id="PTHR14074">
    <property type="entry name" value="HELICASE WITH DEATH DOMAIN-RELATED"/>
    <property type="match status" value="1"/>
</dbReference>
<dbReference type="EC" id="3.6.4.13" evidence="3"/>
<name>A0A8W8IPH7_MAGGI</name>
<dbReference type="SMART" id="SM00490">
    <property type="entry name" value="HELICc"/>
    <property type="match status" value="1"/>
</dbReference>
<feature type="compositionally biased region" description="Basic and acidic residues" evidence="20">
    <location>
        <begin position="37"/>
        <end position="58"/>
    </location>
</feature>
<evidence type="ECO:0000259" key="23">
    <source>
        <dbReference type="PROSITE" id="PS51789"/>
    </source>
</evidence>
<dbReference type="OMA" id="FFANHVP"/>
<dbReference type="GO" id="GO:0046872">
    <property type="term" value="F:metal ion binding"/>
    <property type="evidence" value="ECO:0007669"/>
    <property type="project" value="UniProtKB-KW"/>
</dbReference>
<feature type="compositionally biased region" description="Polar residues" evidence="20">
    <location>
        <begin position="340"/>
        <end position="355"/>
    </location>
</feature>
<evidence type="ECO:0000256" key="2">
    <source>
        <dbReference type="ARBA" id="ARBA00006866"/>
    </source>
</evidence>
<sequence length="1206" mass="137602">MASSSISFPSCPELNPQSMQDKCSFLGEGEKLGSSLFKEEPSPRDAVEPIDSKSKKELSPQTSGQAMALQVPSKLHQAPAIRSMKAVDHYPSLDNPDYMLSSLEPEDEDEVPHFIQLYRPMIVKCVDCVPLLPQLRDIIDSQGERNKIKNTSKIDGPEAGMDLFLKVLEKKVSHRDRWFRFVDAIKNADFEYVAKVLEKQEIINTAIYTTQARLIDIFAHVIYKKLKPSEIIVDLYSQRVLNKETFDAVRRDEEHNGESSATIVLIDNIWRFHRNWFNIFLEVLCKHKYKDIVKEIDPSFLEKREMKLKESSENSSDSLDMEKIDGDTDSKSSLLKREFSSNSLSPSKQEADKNSSIQENYLSDTFEAPTSVNNLSGNTLQESLDLEVGQLTQNLDRSLMEDSEQTNRKLVEDDGSLQSSNVSRRLQMTTTDTRSLQSNTDNNMGSMVGVDSLAVMNVCQSLDREVESAVNRPNIIRSSMAESLLESNKQVNLDDSDDEEESIGPVKELELRSYQMELARPSLEGKNSVIVAPTGSGKTHVALYIIKHHMESIKSIRHPKVIFLVEQSALAEQQGKQCTTYLPCKVKVITGESQRNERMKSLNEWIARRDLLVVTAQILLNALRDGIVSVTDFSLMVFDECHHTNDNHSYNVIMNRYLDIKLQDRERAKTLPMIVGMTASVGVGKATEDMKAKRHIEKVLANMDAEMIVTVTENIMELKKYVNIPKQKLYKVTKREKDHFGTLLHKLMDATEKYMKNSKYLEQVRKPDTVLKPPLEKGSDQYTQWVSMLWRETAKIQDQVAGRFFDTCRKYLDLYNKALIIYKDARPSDALSFILKELRKWEQTVIPDETELKMKRMFDKTKPTLEKLIDDPKHRNPKLMALRRMIGDYFKENPDARVIVFVKTRELVKAIETYMKETEELRILNPIQFVGVQANKESGGMTKVEQDEILELFKEGNHKVIIATSVAEEGLDIQKCSLVVRYDHVTNEIAMVQSRGRGRAEDSKYVVLASEDSNTIKKEELNQMREIMMNRAIERVRAELSTDKEAVLRRVREIQQAEKVARDIALKNRKAAQANLGEFKITCNPCRNFICMSTDIKKIENAHHAAINEDIMENVKVISSVPDFENDVISCGAGKVFCKKCGNPVGNVSIYKNAQFCILKCECLIMIDSAGNGITKKRWKQAPFMVPPLTPSDLERRIQGEKYIEC</sequence>
<dbReference type="GO" id="GO:0045087">
    <property type="term" value="P:innate immune response"/>
    <property type="evidence" value="ECO:0007669"/>
    <property type="project" value="UniProtKB-KW"/>
</dbReference>
<dbReference type="Gene3D" id="1.20.1320.30">
    <property type="match status" value="1"/>
</dbReference>
<evidence type="ECO:0000256" key="19">
    <source>
        <dbReference type="ARBA" id="ARBA00049390"/>
    </source>
</evidence>
<evidence type="ECO:0000256" key="20">
    <source>
        <dbReference type="SAM" id="MobiDB-lite"/>
    </source>
</evidence>
<reference evidence="24" key="1">
    <citation type="submission" date="2022-08" db="UniProtKB">
        <authorList>
            <consortium name="EnsemblMetazoa"/>
        </authorList>
    </citation>
    <scope>IDENTIFICATION</scope>
    <source>
        <strain evidence="24">05x7-T-G4-1.051#20</strain>
    </source>
</reference>
<evidence type="ECO:0000256" key="13">
    <source>
        <dbReference type="ARBA" id="ARBA00022833"/>
    </source>
</evidence>
<dbReference type="Pfam" id="PF00270">
    <property type="entry name" value="DEAD"/>
    <property type="match status" value="1"/>
</dbReference>
<evidence type="ECO:0000256" key="1">
    <source>
        <dbReference type="ARBA" id="ARBA00004496"/>
    </source>
</evidence>
<feature type="domain" description="Helicase ATP-binding" evidence="21">
    <location>
        <begin position="519"/>
        <end position="699"/>
    </location>
</feature>
<dbReference type="GO" id="GO:0005737">
    <property type="term" value="C:cytoplasm"/>
    <property type="evidence" value="ECO:0007669"/>
    <property type="project" value="UniProtKB-SubCell"/>
</dbReference>
<comment type="subcellular location">
    <subcellularLocation>
        <location evidence="1">Cytoplasm</location>
    </subcellularLocation>
</comment>
<dbReference type="InterPro" id="IPR041204">
    <property type="entry name" value="RIG-I-like_C"/>
</dbReference>
<dbReference type="SMART" id="SM00487">
    <property type="entry name" value="DEXDc"/>
    <property type="match status" value="1"/>
</dbReference>
<dbReference type="EnsemblMetazoa" id="G15012.1">
    <property type="protein sequence ID" value="G15012.1:cds"/>
    <property type="gene ID" value="G15012"/>
</dbReference>
<evidence type="ECO:0000256" key="6">
    <source>
        <dbReference type="ARBA" id="ARBA00022553"/>
    </source>
</evidence>
<feature type="compositionally biased region" description="Basic and acidic residues" evidence="20">
    <location>
        <begin position="320"/>
        <end position="339"/>
    </location>
</feature>
<dbReference type="PROSITE" id="PS51194">
    <property type="entry name" value="HELICASE_CTER"/>
    <property type="match status" value="1"/>
</dbReference>
<dbReference type="InterPro" id="IPR011545">
    <property type="entry name" value="DEAD/DEAH_box_helicase_dom"/>
</dbReference>
<evidence type="ECO:0000256" key="8">
    <source>
        <dbReference type="ARBA" id="ARBA00022723"/>
    </source>
</evidence>
<evidence type="ECO:0000256" key="12">
    <source>
        <dbReference type="ARBA" id="ARBA00022806"/>
    </source>
</evidence>
<evidence type="ECO:0000256" key="4">
    <source>
        <dbReference type="ARBA" id="ARBA00022490"/>
    </source>
</evidence>
<keyword evidence="18" id="KW-0051">Antiviral defense</keyword>
<evidence type="ECO:0000259" key="22">
    <source>
        <dbReference type="PROSITE" id="PS51194"/>
    </source>
</evidence>
<dbReference type="InterPro" id="IPR051363">
    <property type="entry name" value="RLR_Helicase"/>
</dbReference>
<dbReference type="Pfam" id="PF11648">
    <property type="entry name" value="RIG-I_C-RD"/>
    <property type="match status" value="1"/>
</dbReference>
<dbReference type="GO" id="GO:0003724">
    <property type="term" value="F:RNA helicase activity"/>
    <property type="evidence" value="ECO:0007669"/>
    <property type="project" value="UniProtKB-EC"/>
</dbReference>